<name>A0A9N9UJL0_9HYPO</name>
<dbReference type="GO" id="GO:0004764">
    <property type="term" value="F:shikimate 3-dehydrogenase (NADP+) activity"/>
    <property type="evidence" value="ECO:0007669"/>
    <property type="project" value="InterPro"/>
</dbReference>
<dbReference type="Gene3D" id="3.20.20.70">
    <property type="entry name" value="Aldolase class I"/>
    <property type="match status" value="1"/>
</dbReference>
<evidence type="ECO:0000259" key="3">
    <source>
        <dbReference type="Pfam" id="PF18317"/>
    </source>
</evidence>
<evidence type="ECO:0000259" key="2">
    <source>
        <dbReference type="Pfam" id="PF08501"/>
    </source>
</evidence>
<dbReference type="Proteomes" id="UP000754883">
    <property type="component" value="Unassembled WGS sequence"/>
</dbReference>
<dbReference type="PANTHER" id="PTHR21089:SF1">
    <property type="entry name" value="BIFUNCTIONAL 3-DEHYDROQUINATE DEHYDRATASE_SHIKIMATE DEHYDROGENASE, CHLOROPLASTIC"/>
    <property type="match status" value="1"/>
</dbReference>
<dbReference type="InterPro" id="IPR022893">
    <property type="entry name" value="Shikimate_DH_fam"/>
</dbReference>
<dbReference type="Gene3D" id="3.40.50.10860">
    <property type="entry name" value="Leucine Dehydrogenase, chain A, domain 1"/>
    <property type="match status" value="1"/>
</dbReference>
<organism evidence="4 5">
    <name type="scientific">Clonostachys byssicola</name>
    <dbReference type="NCBI Taxonomy" id="160290"/>
    <lineage>
        <taxon>Eukaryota</taxon>
        <taxon>Fungi</taxon>
        <taxon>Dikarya</taxon>
        <taxon>Ascomycota</taxon>
        <taxon>Pezizomycotina</taxon>
        <taxon>Sordariomycetes</taxon>
        <taxon>Hypocreomycetidae</taxon>
        <taxon>Hypocreales</taxon>
        <taxon>Bionectriaceae</taxon>
        <taxon>Clonostachys</taxon>
    </lineage>
</organism>
<dbReference type="CDD" id="cd01065">
    <property type="entry name" value="NAD_bind_Shikimate_DH"/>
    <property type="match status" value="1"/>
</dbReference>
<gene>
    <name evidence="4" type="ORF">CBYS24578_00017289</name>
</gene>
<dbReference type="PANTHER" id="PTHR21089">
    <property type="entry name" value="SHIKIMATE DEHYDROGENASE"/>
    <property type="match status" value="1"/>
</dbReference>
<evidence type="ECO:0000313" key="4">
    <source>
        <dbReference type="EMBL" id="CAG9990363.1"/>
    </source>
</evidence>
<dbReference type="GO" id="GO:0009423">
    <property type="term" value="P:chorismate biosynthetic process"/>
    <property type="evidence" value="ECO:0007669"/>
    <property type="project" value="TreeGrafter"/>
</dbReference>
<keyword evidence="5" id="KW-1185">Reference proteome</keyword>
<dbReference type="InterPro" id="IPR013708">
    <property type="entry name" value="Shikimate_DH-bd_N"/>
</dbReference>
<dbReference type="Gene3D" id="3.40.50.720">
    <property type="entry name" value="NAD(P)-binding Rossmann-like Domain"/>
    <property type="match status" value="1"/>
</dbReference>
<dbReference type="InterPro" id="IPR006151">
    <property type="entry name" value="Shikm_DH/Glu-tRNA_Rdtase"/>
</dbReference>
<dbReference type="InterPro" id="IPR041121">
    <property type="entry name" value="SDH_C"/>
</dbReference>
<dbReference type="InterPro" id="IPR036291">
    <property type="entry name" value="NAD(P)-bd_dom_sf"/>
</dbReference>
<dbReference type="Pfam" id="PF08501">
    <property type="entry name" value="Shikimate_dh_N"/>
    <property type="match status" value="1"/>
</dbReference>
<comment type="caution">
    <text evidence="4">The sequence shown here is derived from an EMBL/GenBank/DDBJ whole genome shotgun (WGS) entry which is preliminary data.</text>
</comment>
<dbReference type="SUPFAM" id="SSF51735">
    <property type="entry name" value="NAD(P)-binding Rossmann-fold domains"/>
    <property type="match status" value="1"/>
</dbReference>
<evidence type="ECO:0008006" key="6">
    <source>
        <dbReference type="Google" id="ProtNLM"/>
    </source>
</evidence>
<dbReference type="Pfam" id="PF01487">
    <property type="entry name" value="DHquinase_I"/>
    <property type="match status" value="1"/>
</dbReference>
<feature type="domain" description="Shikimate dehydrogenase substrate binding N-terminal" evidence="2">
    <location>
        <begin position="400"/>
        <end position="480"/>
    </location>
</feature>
<dbReference type="EMBL" id="CABFNO020001472">
    <property type="protein sequence ID" value="CAG9990363.1"/>
    <property type="molecule type" value="Genomic_DNA"/>
</dbReference>
<dbReference type="SUPFAM" id="SSF51569">
    <property type="entry name" value="Aldolase"/>
    <property type="match status" value="1"/>
</dbReference>
<sequence length="728" mass="81545">MRSVLQEHPQGAVISAGSICVEVSGREILHEFSKNHHVIFVIRDADDICQYLRSCESQIVSDLIHMSSPMFRELSSYEFYNLSDQSLEQSHEPIRTSSQNQGLLLKNMESDFLRLIYAIRQQKPQLHTDPTSNSLSLASLESRHMTYALALPLELAESFVRRSQKLDIVADAVELIISIADNVEQAPFSDAIATQITRQYGVIRRAFQLPIIIHIAILCKSEHLSHTTARLYIQLAHQALRLAPEYLTIDVRLQDKQIRHIADARGPTKLIGHFHDHNPRANAWSSRKRQDILRRINTFPCVLARLCQEAISTQDNYSARLFRDQAKSWDWNHIPIIAYNTGHRGRASRSMNPILSPVTHHLLSLDDSPKALGLDGLLEATESQSALFASFTLEPQFFGIFGADILASLAPDMQNEAFRFWTMPHKTTIFQRSSLRDLQDVIRDPNFGGASVAAPFKQAIIPMIDDLSPASIAIGAVNTLIPIRTRGSDRLLRRGDCGKVLSLYGDNTDWIGVYTCIRRNLSPVNNVQESTTALVIGAGGMSQAAVYGLIHLGIRNIFIYNRTRSKAEDLVQRFDGKCYSSDHKALEATDRSKVTERDNEACGPANLNLISSLEEPWPVFAPLPTVIISCVPGLTASGETNIKVPDSWLGRTTGGVFLELTYNPPDTSLLRQVRKYAHRGWIFVHGLEILAEQGMSQWEVFTGRRAPKNHMRQKMCQAFALATGEVDV</sequence>
<dbReference type="InterPro" id="IPR001381">
    <property type="entry name" value="DHquinase_I"/>
</dbReference>
<dbReference type="OrthoDB" id="4415835at2759"/>
<dbReference type="InterPro" id="IPR013785">
    <property type="entry name" value="Aldolase_TIM"/>
</dbReference>
<reference evidence="4" key="1">
    <citation type="submission" date="2021-10" db="EMBL/GenBank/DDBJ databases">
        <authorList>
            <person name="Piombo E."/>
        </authorList>
    </citation>
    <scope>NUCLEOTIDE SEQUENCE</scope>
</reference>
<evidence type="ECO:0000259" key="1">
    <source>
        <dbReference type="Pfam" id="PF01488"/>
    </source>
</evidence>
<protein>
    <recommendedName>
        <fullName evidence="6">Quinate repressor protein</fullName>
    </recommendedName>
</protein>
<dbReference type="CDD" id="cd00502">
    <property type="entry name" value="DHQase_I"/>
    <property type="match status" value="1"/>
</dbReference>
<dbReference type="GO" id="GO:0003855">
    <property type="term" value="F:3-dehydroquinate dehydratase activity"/>
    <property type="evidence" value="ECO:0007669"/>
    <property type="project" value="InterPro"/>
</dbReference>
<dbReference type="SUPFAM" id="SSF53223">
    <property type="entry name" value="Aminoacid dehydrogenase-like, N-terminal domain"/>
    <property type="match status" value="1"/>
</dbReference>
<feature type="domain" description="Quinate/shikimate 5-dehydrogenase/glutamyl-tRNA reductase" evidence="1">
    <location>
        <begin position="529"/>
        <end position="578"/>
    </location>
</feature>
<dbReference type="AlphaFoldDB" id="A0A9N9UJL0"/>
<feature type="domain" description="SDH C-terminal" evidence="3">
    <location>
        <begin position="686"/>
        <end position="715"/>
    </location>
</feature>
<dbReference type="Pfam" id="PF01488">
    <property type="entry name" value="Shikimate_DH"/>
    <property type="match status" value="1"/>
</dbReference>
<dbReference type="Pfam" id="PF18317">
    <property type="entry name" value="SDH_C"/>
    <property type="match status" value="1"/>
</dbReference>
<dbReference type="GO" id="GO:0019632">
    <property type="term" value="P:shikimate metabolic process"/>
    <property type="evidence" value="ECO:0007669"/>
    <property type="project" value="TreeGrafter"/>
</dbReference>
<dbReference type="InterPro" id="IPR046346">
    <property type="entry name" value="Aminoacid_DH-like_N_sf"/>
</dbReference>
<evidence type="ECO:0000313" key="5">
    <source>
        <dbReference type="Proteomes" id="UP000754883"/>
    </source>
</evidence>
<proteinExistence type="predicted"/>
<accession>A0A9N9UJL0</accession>